<evidence type="ECO:0000313" key="2">
    <source>
        <dbReference type="Proteomes" id="UP000287144"/>
    </source>
</evidence>
<name>A0A428T6X6_9HYPO</name>
<protein>
    <submittedName>
        <fullName evidence="1">Uncharacterized protein</fullName>
    </submittedName>
</protein>
<dbReference type="AlphaFoldDB" id="A0A428T6X6"/>
<sequence>MREDPSLVACFDAQHGLIDCNGTLTRTHCGTVRAQRANYPASSPTTTPFRVYRSYPPALSRYYYTMARGDDALAGREERNVPSHRFEPRETDEKINFQGQYISIYNQKTQHRHLLEENVQECKSYAVPKGYTVYIRSADVVYWDV</sequence>
<organism evidence="1 2">
    <name type="scientific">Fusarium oligoseptatum</name>
    <dbReference type="NCBI Taxonomy" id="2604345"/>
    <lineage>
        <taxon>Eukaryota</taxon>
        <taxon>Fungi</taxon>
        <taxon>Dikarya</taxon>
        <taxon>Ascomycota</taxon>
        <taxon>Pezizomycotina</taxon>
        <taxon>Sordariomycetes</taxon>
        <taxon>Hypocreomycetidae</taxon>
        <taxon>Hypocreales</taxon>
        <taxon>Nectriaceae</taxon>
        <taxon>Fusarium</taxon>
        <taxon>Fusarium solani species complex</taxon>
    </lineage>
</organism>
<reference evidence="1 2" key="1">
    <citation type="submission" date="2017-06" db="EMBL/GenBank/DDBJ databases">
        <title>Comparative genomic analysis of Ambrosia Fusariam Clade fungi.</title>
        <authorList>
            <person name="Stajich J.E."/>
            <person name="Carrillo J."/>
            <person name="Kijimoto T."/>
            <person name="Eskalen A."/>
            <person name="O'Donnell K."/>
            <person name="Kasson M."/>
        </authorList>
    </citation>
    <scope>NUCLEOTIDE SEQUENCE [LARGE SCALE GENOMIC DNA]</scope>
    <source>
        <strain evidence="1 2">NRRL62579</strain>
    </source>
</reference>
<accession>A0A428T6X6</accession>
<proteinExistence type="predicted"/>
<comment type="caution">
    <text evidence="1">The sequence shown here is derived from an EMBL/GenBank/DDBJ whole genome shotgun (WGS) entry which is preliminary data.</text>
</comment>
<gene>
    <name evidence="1" type="ORF">CEP52_010709</name>
</gene>
<dbReference type="Proteomes" id="UP000287144">
    <property type="component" value="Unassembled WGS sequence"/>
</dbReference>
<dbReference type="EMBL" id="NKCK01000122">
    <property type="protein sequence ID" value="RSL97789.1"/>
    <property type="molecule type" value="Genomic_DNA"/>
</dbReference>
<evidence type="ECO:0000313" key="1">
    <source>
        <dbReference type="EMBL" id="RSL97789.1"/>
    </source>
</evidence>
<keyword evidence="2" id="KW-1185">Reference proteome</keyword>